<dbReference type="AlphaFoldDB" id="A0A0V0QNW5"/>
<keyword evidence="3" id="KW-1185">Reference proteome</keyword>
<organism evidence="2 3">
    <name type="scientific">Pseudocohnilembus persalinus</name>
    <name type="common">Ciliate</name>
    <dbReference type="NCBI Taxonomy" id="266149"/>
    <lineage>
        <taxon>Eukaryota</taxon>
        <taxon>Sar</taxon>
        <taxon>Alveolata</taxon>
        <taxon>Ciliophora</taxon>
        <taxon>Intramacronucleata</taxon>
        <taxon>Oligohymenophorea</taxon>
        <taxon>Scuticociliatia</taxon>
        <taxon>Philasterida</taxon>
        <taxon>Pseudocohnilembidae</taxon>
        <taxon>Pseudocohnilembus</taxon>
    </lineage>
</organism>
<sequence length="649" mass="75215">MKAGVCFYSLRQNDLQLPFRFNNTNYQIQSYKQQRIPFVGNQKGMNITLNMNQDQLSQYQDGQQIENLQIQICGIYTDGEFFQENEMQDLKSLNNENGLNKQNFIKNIPYTSELYQNQLNSFYFFQNSEEEISQISQQKFYVKNLLPGQQYSLSFNSIHLKGKHNIYPQFIVKFNIIQNEDGENPDYWQYPDQLNDLEVQQLLNSQNQNTQFLFTLDQSEVFGLAVSVFYNCNSALGRMNSPYVLAQVLPVAVQNFDGENQFAGYRNISNFINDGETSQIQTISGQFQNFEMFEFFYFKIKSSFIRITSISESNQPSLQLCQFDKDQQFQCGQTFSYFQDEIQDESQEFYLVASPSVSSGIKKIINKKFKYGIQIYSDIFSCNNNQVYQMNLGNNNTFAIQNFDKSQPYLSLSINFLGIKNSVPKTGIFKNGFTKHMDQAIYSCNQSSKKSCLQNLESNNKLISLVTFDDLSLITGLYTQTVKYPVDAQYFIVEQVIYVLPKKTQNGSESIKKQGKTLIKGVNKQNSEQFNFDIYAEEDKYQYKNYIGQVSETVKVQFQPTESGKEDHTLALILTLGGLFLIILSFVLYCIISQKLEKRKQVKKRENQRSILAQTHQQENKEPLLHKNNNINNLTELDQNGNTIISDQQ</sequence>
<name>A0A0V0QNW5_PSEPJ</name>
<keyword evidence="1" id="KW-0472">Membrane</keyword>
<accession>A0A0V0QNW5</accession>
<evidence type="ECO:0008006" key="4">
    <source>
        <dbReference type="Google" id="ProtNLM"/>
    </source>
</evidence>
<evidence type="ECO:0000256" key="1">
    <source>
        <dbReference type="SAM" id="Phobius"/>
    </source>
</evidence>
<keyword evidence="1" id="KW-1133">Transmembrane helix</keyword>
<evidence type="ECO:0000313" key="3">
    <source>
        <dbReference type="Proteomes" id="UP000054937"/>
    </source>
</evidence>
<proteinExistence type="predicted"/>
<evidence type="ECO:0000313" key="2">
    <source>
        <dbReference type="EMBL" id="KRX03852.1"/>
    </source>
</evidence>
<keyword evidence="1" id="KW-0812">Transmembrane</keyword>
<dbReference type="InParanoid" id="A0A0V0QNW5"/>
<dbReference type="EMBL" id="LDAU01000125">
    <property type="protein sequence ID" value="KRX03852.1"/>
    <property type="molecule type" value="Genomic_DNA"/>
</dbReference>
<gene>
    <name evidence="2" type="ORF">PPERSA_04647</name>
</gene>
<protein>
    <recommendedName>
        <fullName evidence="4">Transmembrane protein</fullName>
    </recommendedName>
</protein>
<feature type="transmembrane region" description="Helical" evidence="1">
    <location>
        <begin position="570"/>
        <end position="592"/>
    </location>
</feature>
<dbReference type="Proteomes" id="UP000054937">
    <property type="component" value="Unassembled WGS sequence"/>
</dbReference>
<comment type="caution">
    <text evidence="2">The sequence shown here is derived from an EMBL/GenBank/DDBJ whole genome shotgun (WGS) entry which is preliminary data.</text>
</comment>
<reference evidence="2 3" key="1">
    <citation type="journal article" date="2015" name="Sci. Rep.">
        <title>Genome of the facultative scuticociliatosis pathogen Pseudocohnilembus persalinus provides insight into its virulence through horizontal gene transfer.</title>
        <authorList>
            <person name="Xiong J."/>
            <person name="Wang G."/>
            <person name="Cheng J."/>
            <person name="Tian M."/>
            <person name="Pan X."/>
            <person name="Warren A."/>
            <person name="Jiang C."/>
            <person name="Yuan D."/>
            <person name="Miao W."/>
        </authorList>
    </citation>
    <scope>NUCLEOTIDE SEQUENCE [LARGE SCALE GENOMIC DNA]</scope>
    <source>
        <strain evidence="2">36N120E</strain>
    </source>
</reference>